<feature type="domain" description="B box-type" evidence="1">
    <location>
        <begin position="65"/>
        <end position="102"/>
    </location>
</feature>
<evidence type="ECO:0000259" key="1">
    <source>
        <dbReference type="PROSITE" id="PS50119"/>
    </source>
</evidence>
<dbReference type="PROSITE" id="PS50119">
    <property type="entry name" value="ZF_BBOX"/>
    <property type="match status" value="2"/>
</dbReference>
<dbReference type="PANTHER" id="PTHR25462">
    <property type="entry name" value="BONUS, ISOFORM C-RELATED"/>
    <property type="match status" value="1"/>
</dbReference>
<organism evidence="2">
    <name type="scientific">Magallana gigas</name>
    <name type="common">Pacific oyster</name>
    <name type="synonym">Crassostrea gigas</name>
    <dbReference type="NCBI Taxonomy" id="29159"/>
    <lineage>
        <taxon>Eukaryota</taxon>
        <taxon>Metazoa</taxon>
        <taxon>Spiralia</taxon>
        <taxon>Lophotrochozoa</taxon>
        <taxon>Mollusca</taxon>
        <taxon>Bivalvia</taxon>
        <taxon>Autobranchia</taxon>
        <taxon>Pteriomorphia</taxon>
        <taxon>Ostreida</taxon>
        <taxon>Ostreoidea</taxon>
        <taxon>Ostreidae</taxon>
        <taxon>Magallana</taxon>
    </lineage>
</organism>
<dbReference type="InterPro" id="IPR000315">
    <property type="entry name" value="Znf_B-box"/>
</dbReference>
<sequence length="171" mass="19853">MDARNTAQDVHRCDLCENAIAQSYCDFCHVNLCKLCIGEHISDGYQRHAIVPFQERKSTLIFPKCATHQHKTCDFKCKDCNVFACSSCVGSKQHKEHDILELVEVFKKQKINIDKDMEEYKNILSPTYEEIVLDLENQIDNFDGGYEKLITDMSTQGKEWHKTIDMVNYNH</sequence>
<dbReference type="AlphaFoldDB" id="K1Q3N6"/>
<dbReference type="EMBL" id="JH823246">
    <property type="protein sequence ID" value="EKC26009.1"/>
    <property type="molecule type" value="Genomic_DNA"/>
</dbReference>
<reference evidence="2" key="1">
    <citation type="journal article" date="2012" name="Nature">
        <title>The oyster genome reveals stress adaptation and complexity of shell formation.</title>
        <authorList>
            <person name="Zhang G."/>
            <person name="Fang X."/>
            <person name="Guo X."/>
            <person name="Li L."/>
            <person name="Luo R."/>
            <person name="Xu F."/>
            <person name="Yang P."/>
            <person name="Zhang L."/>
            <person name="Wang X."/>
            <person name="Qi H."/>
            <person name="Xiong Z."/>
            <person name="Que H."/>
            <person name="Xie Y."/>
            <person name="Holland P.W."/>
            <person name="Paps J."/>
            <person name="Zhu Y."/>
            <person name="Wu F."/>
            <person name="Chen Y."/>
            <person name="Wang J."/>
            <person name="Peng C."/>
            <person name="Meng J."/>
            <person name="Yang L."/>
            <person name="Liu J."/>
            <person name="Wen B."/>
            <person name="Zhang N."/>
            <person name="Huang Z."/>
            <person name="Zhu Q."/>
            <person name="Feng Y."/>
            <person name="Mount A."/>
            <person name="Hedgecock D."/>
            <person name="Xu Z."/>
            <person name="Liu Y."/>
            <person name="Domazet-Loso T."/>
            <person name="Du Y."/>
            <person name="Sun X."/>
            <person name="Zhang S."/>
            <person name="Liu B."/>
            <person name="Cheng P."/>
            <person name="Jiang X."/>
            <person name="Li J."/>
            <person name="Fan D."/>
            <person name="Wang W."/>
            <person name="Fu W."/>
            <person name="Wang T."/>
            <person name="Wang B."/>
            <person name="Zhang J."/>
            <person name="Peng Z."/>
            <person name="Li Y."/>
            <person name="Li N."/>
            <person name="Wang J."/>
            <person name="Chen M."/>
            <person name="He Y."/>
            <person name="Tan F."/>
            <person name="Song X."/>
            <person name="Zheng Q."/>
            <person name="Huang R."/>
            <person name="Yang H."/>
            <person name="Du X."/>
            <person name="Chen L."/>
            <person name="Yang M."/>
            <person name="Gaffney P.M."/>
            <person name="Wang S."/>
            <person name="Luo L."/>
            <person name="She Z."/>
            <person name="Ming Y."/>
            <person name="Huang W."/>
            <person name="Zhang S."/>
            <person name="Huang B."/>
            <person name="Zhang Y."/>
            <person name="Qu T."/>
            <person name="Ni P."/>
            <person name="Miao G."/>
            <person name="Wang J."/>
            <person name="Wang Q."/>
            <person name="Steinberg C.E."/>
            <person name="Wang H."/>
            <person name="Li N."/>
            <person name="Qian L."/>
            <person name="Zhang G."/>
            <person name="Li Y."/>
            <person name="Yang H."/>
            <person name="Liu X."/>
            <person name="Wang J."/>
            <person name="Yin Y."/>
            <person name="Wang J."/>
        </authorList>
    </citation>
    <scope>NUCLEOTIDE SEQUENCE [LARGE SCALE GENOMIC DNA]</scope>
    <source>
        <strain evidence="2">05x7-T-G4-1.051#20</strain>
    </source>
</reference>
<dbReference type="GO" id="GO:0008270">
    <property type="term" value="F:zinc ion binding"/>
    <property type="evidence" value="ECO:0007669"/>
    <property type="project" value="InterPro"/>
</dbReference>
<evidence type="ECO:0000313" key="2">
    <source>
        <dbReference type="EMBL" id="EKC26009.1"/>
    </source>
</evidence>
<name>K1Q3N6_MAGGI</name>
<dbReference type="Pfam" id="PF00643">
    <property type="entry name" value="zf-B_box"/>
    <property type="match status" value="2"/>
</dbReference>
<dbReference type="SMART" id="SM00336">
    <property type="entry name" value="BBOX"/>
    <property type="match status" value="2"/>
</dbReference>
<gene>
    <name evidence="2" type="ORF">CGI_10010603</name>
</gene>
<accession>K1Q3N6</accession>
<proteinExistence type="predicted"/>
<dbReference type="HOGENOM" id="CLU_1564399_0_0_1"/>
<protein>
    <recommendedName>
        <fullName evidence="1">B box-type domain-containing protein</fullName>
    </recommendedName>
</protein>
<dbReference type="SUPFAM" id="SSF57845">
    <property type="entry name" value="B-box zinc-binding domain"/>
    <property type="match status" value="1"/>
</dbReference>
<feature type="domain" description="B box-type" evidence="1">
    <location>
        <begin position="8"/>
        <end position="53"/>
    </location>
</feature>
<dbReference type="PANTHER" id="PTHR25462:SF296">
    <property type="entry name" value="MEIOTIC P26, ISOFORM F"/>
    <property type="match status" value="1"/>
</dbReference>
<dbReference type="InParanoid" id="K1Q3N6"/>
<dbReference type="InterPro" id="IPR047153">
    <property type="entry name" value="TRIM45/56/19-like"/>
</dbReference>
<dbReference type="Gene3D" id="3.30.160.60">
    <property type="entry name" value="Classic Zinc Finger"/>
    <property type="match status" value="1"/>
</dbReference>